<dbReference type="PROSITE" id="PS50054">
    <property type="entry name" value="TYR_PHOSPHATASE_DUAL"/>
    <property type="match status" value="1"/>
</dbReference>
<dbReference type="Pfam" id="PF00782">
    <property type="entry name" value="DSPc"/>
    <property type="match status" value="1"/>
</dbReference>
<evidence type="ECO:0000259" key="5">
    <source>
        <dbReference type="PROSITE" id="PS50056"/>
    </source>
</evidence>
<evidence type="ECO:0000256" key="2">
    <source>
        <dbReference type="ARBA" id="ARBA00022801"/>
    </source>
</evidence>
<proteinExistence type="inferred from homology"/>
<evidence type="ECO:0000259" key="4">
    <source>
        <dbReference type="PROSITE" id="PS50054"/>
    </source>
</evidence>
<dbReference type="InterPro" id="IPR016130">
    <property type="entry name" value="Tyr_Pase_AS"/>
</dbReference>
<keyword evidence="3" id="KW-0904">Protein phosphatase</keyword>
<dbReference type="Proteomes" id="UP000198287">
    <property type="component" value="Unassembled WGS sequence"/>
</dbReference>
<dbReference type="InterPro" id="IPR029021">
    <property type="entry name" value="Prot-tyrosine_phosphatase-like"/>
</dbReference>
<evidence type="ECO:0000313" key="6">
    <source>
        <dbReference type="EMBL" id="OXA50374.1"/>
    </source>
</evidence>
<evidence type="ECO:0000313" key="7">
    <source>
        <dbReference type="Proteomes" id="UP000198287"/>
    </source>
</evidence>
<dbReference type="SUPFAM" id="SSF52799">
    <property type="entry name" value="(Phosphotyrosine protein) phosphatases II"/>
    <property type="match status" value="1"/>
</dbReference>
<dbReference type="GO" id="GO:0005737">
    <property type="term" value="C:cytoplasm"/>
    <property type="evidence" value="ECO:0007669"/>
    <property type="project" value="TreeGrafter"/>
</dbReference>
<evidence type="ECO:0000256" key="1">
    <source>
        <dbReference type="ARBA" id="ARBA00008601"/>
    </source>
</evidence>
<comment type="caution">
    <text evidence="6">The sequence shown here is derived from an EMBL/GenBank/DDBJ whole genome shotgun (WGS) entry which is preliminary data.</text>
</comment>
<sequence length="338" mass="37572">MNFPFFDRSRTINLNTSAPLKVSNPTQSQNISQKRHCNCPSCHQSTTTTKHEISAPISNLSQGQAAAAACNDLGAGDFNRRWLFNNPSTINGVGVGVPMSPNPKMHLEPIKVQPKNVTRGNNGNAIICKSNAPALSINGLGCDILSQINEITDGLYLCGARAMRAQHLLELGITNVVNVTVELPCLNIDEIESMKIQLDDSPYANLSYYFDRVADKVDEVRRKGGRIVIHCVAGVSRSATLIIAYLIKYKKMTLRQAYNFVKARRCCIRPNVGFFRQLVDYESRLMGCTSVKMVWNAAAGGYIPDVYEPEYNNTLLFLKKYGLQSDRLGRCAGERYRR</sequence>
<dbReference type="STRING" id="158441.A0A226DZZ4"/>
<organism evidence="6 7">
    <name type="scientific">Folsomia candida</name>
    <name type="common">Springtail</name>
    <dbReference type="NCBI Taxonomy" id="158441"/>
    <lineage>
        <taxon>Eukaryota</taxon>
        <taxon>Metazoa</taxon>
        <taxon>Ecdysozoa</taxon>
        <taxon>Arthropoda</taxon>
        <taxon>Hexapoda</taxon>
        <taxon>Collembola</taxon>
        <taxon>Entomobryomorpha</taxon>
        <taxon>Isotomoidea</taxon>
        <taxon>Isotomidae</taxon>
        <taxon>Proisotominae</taxon>
        <taxon>Folsomia</taxon>
    </lineage>
</organism>
<feature type="domain" description="Tyrosine-protein phosphatase" evidence="4">
    <location>
        <begin position="147"/>
        <end position="287"/>
    </location>
</feature>
<dbReference type="InterPro" id="IPR000387">
    <property type="entry name" value="Tyr_Pase_dom"/>
</dbReference>
<dbReference type="PANTHER" id="PTHR45961:SF6">
    <property type="entry name" value="IP21249P"/>
    <property type="match status" value="1"/>
</dbReference>
<dbReference type="InterPro" id="IPR020422">
    <property type="entry name" value="TYR_PHOSPHATASE_DUAL_dom"/>
</dbReference>
<comment type="similarity">
    <text evidence="1">Belongs to the protein-tyrosine phosphatase family. Non-receptor class dual specificity subfamily.</text>
</comment>
<keyword evidence="7" id="KW-1185">Reference proteome</keyword>
<name>A0A226DZZ4_FOLCA</name>
<dbReference type="PRINTS" id="PR01908">
    <property type="entry name" value="ADSPHPHTASE"/>
</dbReference>
<dbReference type="InterPro" id="IPR000340">
    <property type="entry name" value="Dual-sp_phosphatase_cat-dom"/>
</dbReference>
<keyword evidence="2" id="KW-0378">Hydrolase</keyword>
<dbReference type="CDD" id="cd14514">
    <property type="entry name" value="DUSP14-like"/>
    <property type="match status" value="1"/>
</dbReference>
<reference evidence="6 7" key="1">
    <citation type="submission" date="2015-12" db="EMBL/GenBank/DDBJ databases">
        <title>The genome of Folsomia candida.</title>
        <authorList>
            <person name="Faddeeva A."/>
            <person name="Derks M.F."/>
            <person name="Anvar Y."/>
            <person name="Smit S."/>
            <person name="Van Straalen N."/>
            <person name="Roelofs D."/>
        </authorList>
    </citation>
    <scope>NUCLEOTIDE SEQUENCE [LARGE SCALE GENOMIC DNA]</scope>
    <source>
        <strain evidence="6 7">VU population</strain>
        <tissue evidence="6">Whole body</tissue>
    </source>
</reference>
<gene>
    <name evidence="6" type="ORF">Fcan01_14742</name>
</gene>
<evidence type="ECO:0000256" key="3">
    <source>
        <dbReference type="ARBA" id="ARBA00022912"/>
    </source>
</evidence>
<dbReference type="OrthoDB" id="285418at2759"/>
<dbReference type="AlphaFoldDB" id="A0A226DZZ4"/>
<dbReference type="PANTHER" id="PTHR45961">
    <property type="entry name" value="IP21249P"/>
    <property type="match status" value="1"/>
</dbReference>
<dbReference type="Gene3D" id="3.90.190.10">
    <property type="entry name" value="Protein tyrosine phosphatase superfamily"/>
    <property type="match status" value="1"/>
</dbReference>
<dbReference type="GO" id="GO:0004721">
    <property type="term" value="F:phosphoprotein phosphatase activity"/>
    <property type="evidence" value="ECO:0007669"/>
    <property type="project" value="UniProtKB-KW"/>
</dbReference>
<dbReference type="PROSITE" id="PS00383">
    <property type="entry name" value="TYR_PHOSPHATASE_1"/>
    <property type="match status" value="1"/>
</dbReference>
<protein>
    <submittedName>
        <fullName evidence="6">Dual specificity protein phosphatase 14</fullName>
    </submittedName>
</protein>
<dbReference type="EMBL" id="LNIX01000009">
    <property type="protein sequence ID" value="OXA50374.1"/>
    <property type="molecule type" value="Genomic_DNA"/>
</dbReference>
<dbReference type="InterPro" id="IPR052103">
    <property type="entry name" value="Dual_spec_Phospatases"/>
</dbReference>
<dbReference type="SMART" id="SM00195">
    <property type="entry name" value="DSPc"/>
    <property type="match status" value="1"/>
</dbReference>
<feature type="domain" description="Tyrosine specific protein phosphatases" evidence="5">
    <location>
        <begin position="211"/>
        <end position="265"/>
    </location>
</feature>
<accession>A0A226DZZ4</accession>
<dbReference type="PROSITE" id="PS50056">
    <property type="entry name" value="TYR_PHOSPHATASE_2"/>
    <property type="match status" value="1"/>
</dbReference>